<gene>
    <name evidence="1" type="ORF">LMG24238_04751</name>
</gene>
<sequence>MRHVSYAKRGAKLVQERSVRLVQVRAAPQRSVSVGQRASAVHGRCAVVHGPPGARAYDVLLWRFEKGVLTRCTGGILVFSPPSIIEGAQIDEIFRTVAEVLRETAGRSLSSARKKAGASRAGRSLTR</sequence>
<dbReference type="SUPFAM" id="SSF53383">
    <property type="entry name" value="PLP-dependent transferases"/>
    <property type="match status" value="1"/>
</dbReference>
<accession>A0A6J5BVN1</accession>
<organism evidence="1 2">
    <name type="scientific">Paraburkholderia sediminicola</name>
    <dbReference type="NCBI Taxonomy" id="458836"/>
    <lineage>
        <taxon>Bacteria</taxon>
        <taxon>Pseudomonadati</taxon>
        <taxon>Pseudomonadota</taxon>
        <taxon>Betaproteobacteria</taxon>
        <taxon>Burkholderiales</taxon>
        <taxon>Burkholderiaceae</taxon>
        <taxon>Paraburkholderia</taxon>
    </lineage>
</organism>
<reference evidence="1 2" key="1">
    <citation type="submission" date="2020-04" db="EMBL/GenBank/DDBJ databases">
        <authorList>
            <person name="De Canck E."/>
        </authorList>
    </citation>
    <scope>NUCLEOTIDE SEQUENCE [LARGE SCALE GENOMIC DNA]</scope>
    <source>
        <strain evidence="1 2">LMG 24238</strain>
    </source>
</reference>
<proteinExistence type="predicted"/>
<name>A0A6J5BVN1_9BURK</name>
<dbReference type="AlphaFoldDB" id="A0A6J5BVN1"/>
<evidence type="ECO:0008006" key="3">
    <source>
        <dbReference type="Google" id="ProtNLM"/>
    </source>
</evidence>
<dbReference type="Proteomes" id="UP000494255">
    <property type="component" value="Unassembled WGS sequence"/>
</dbReference>
<dbReference type="Gene3D" id="3.90.1150.10">
    <property type="entry name" value="Aspartate Aminotransferase, domain 1"/>
    <property type="match status" value="1"/>
</dbReference>
<dbReference type="InterPro" id="IPR015424">
    <property type="entry name" value="PyrdxlP-dep_Trfase"/>
</dbReference>
<protein>
    <recommendedName>
        <fullName evidence="3">Aminotransferase class III</fullName>
    </recommendedName>
</protein>
<dbReference type="InterPro" id="IPR015422">
    <property type="entry name" value="PyrdxlP-dep_Trfase_small"/>
</dbReference>
<evidence type="ECO:0000313" key="2">
    <source>
        <dbReference type="Proteomes" id="UP000494255"/>
    </source>
</evidence>
<evidence type="ECO:0000313" key="1">
    <source>
        <dbReference type="EMBL" id="CAB3719425.1"/>
    </source>
</evidence>
<dbReference type="EMBL" id="CADIKC010000007">
    <property type="protein sequence ID" value="CAB3719425.1"/>
    <property type="molecule type" value="Genomic_DNA"/>
</dbReference>
<keyword evidence="2" id="KW-1185">Reference proteome</keyword>